<accession>U4Q2B7</accession>
<dbReference type="GO" id="GO:0005509">
    <property type="term" value="F:calcium ion binding"/>
    <property type="evidence" value="ECO:0007669"/>
    <property type="project" value="InterPro"/>
</dbReference>
<dbReference type="InterPro" id="IPR011049">
    <property type="entry name" value="Serralysin-like_metalloprot_C"/>
</dbReference>
<evidence type="ECO:0000256" key="2">
    <source>
        <dbReference type="ARBA" id="ARBA00022525"/>
    </source>
</evidence>
<name>U4Q2B7_9HYPH</name>
<dbReference type="Proteomes" id="UP000016944">
    <property type="component" value="Chromosome II"/>
</dbReference>
<dbReference type="PRINTS" id="PR00313">
    <property type="entry name" value="CABNDNGRPT"/>
</dbReference>
<evidence type="ECO:0000256" key="1">
    <source>
        <dbReference type="ARBA" id="ARBA00004613"/>
    </source>
</evidence>
<dbReference type="SUPFAM" id="SSF51120">
    <property type="entry name" value="beta-Roll"/>
    <property type="match status" value="1"/>
</dbReference>
<dbReference type="InterPro" id="IPR001343">
    <property type="entry name" value="Hemolysn_Ca-bd"/>
</dbReference>
<dbReference type="GeneID" id="78737436"/>
<dbReference type="PANTHER" id="PTHR38340">
    <property type="entry name" value="S-LAYER PROTEIN"/>
    <property type="match status" value="1"/>
</dbReference>
<dbReference type="Pfam" id="PF00353">
    <property type="entry name" value="HemolysinCabind"/>
    <property type="match status" value="2"/>
</dbReference>
<sequence>MVDAGAGNDRVVAGDGNDIVEGGAGNDVLHGGAGNDQLNGGSGDDTLIGGAGNDVLTGGSGADTFVFAAGSGRDVVTDFQAGADGKDVVELSKDVFADYQAFIASGVFTDGDHGAEIAFKDGSTITFDGVKTKQFVIDDFRFA</sequence>
<dbReference type="EMBL" id="HG518323">
    <property type="protein sequence ID" value="CDI10183.1"/>
    <property type="molecule type" value="Genomic_DNA"/>
</dbReference>
<dbReference type="InterPro" id="IPR050557">
    <property type="entry name" value="RTX_toxin/Mannuronan_C5-epim"/>
</dbReference>
<reference evidence="3 4" key="1">
    <citation type="journal article" date="2013" name="Genome Announc.">
        <title>Complete Genome Sequence of the Sesbania Symbiont and Rice Growth-Promoting Endophyte Rhizobium sp. Strain IRBG74.</title>
        <authorList>
            <person name="Crook M.B."/>
            <person name="Mitra S."/>
            <person name="Ane J.M."/>
            <person name="Sadowsky M.J."/>
            <person name="Gyaneshwar P."/>
        </authorList>
    </citation>
    <scope>NUCLEOTIDE SEQUENCE [LARGE SCALE GENOMIC DNA]</scope>
    <source>
        <strain evidence="3 4">IRBG74</strain>
    </source>
</reference>
<dbReference type="PANTHER" id="PTHR38340:SF1">
    <property type="entry name" value="S-LAYER PROTEIN"/>
    <property type="match status" value="1"/>
</dbReference>
<dbReference type="PATRIC" id="fig|424182.3.peg.3254"/>
<dbReference type="PROSITE" id="PS00330">
    <property type="entry name" value="HEMOLYSIN_CALCIUM"/>
    <property type="match status" value="3"/>
</dbReference>
<keyword evidence="2" id="KW-0964">Secreted</keyword>
<dbReference type="InterPro" id="IPR018511">
    <property type="entry name" value="Hemolysin-typ_Ca-bd_CS"/>
</dbReference>
<dbReference type="Gene3D" id="2.150.10.10">
    <property type="entry name" value="Serralysin-like metalloprotease, C-terminal"/>
    <property type="match status" value="1"/>
</dbReference>
<dbReference type="HOGENOM" id="CLU_023784_1_2_5"/>
<proteinExistence type="predicted"/>
<dbReference type="KEGG" id="rir:BN877_II0383"/>
<comment type="subcellular location">
    <subcellularLocation>
        <location evidence="1">Secreted</location>
    </subcellularLocation>
</comment>
<evidence type="ECO:0000313" key="4">
    <source>
        <dbReference type="Proteomes" id="UP000016944"/>
    </source>
</evidence>
<dbReference type="RefSeq" id="WP_022562835.1">
    <property type="nucleotide sequence ID" value="NC_022545.1"/>
</dbReference>
<organism evidence="3 4">
    <name type="scientific">Agrobacterium pusense</name>
    <dbReference type="NCBI Taxonomy" id="648995"/>
    <lineage>
        <taxon>Bacteria</taxon>
        <taxon>Pseudomonadati</taxon>
        <taxon>Pseudomonadota</taxon>
        <taxon>Alphaproteobacteria</taxon>
        <taxon>Hyphomicrobiales</taxon>
        <taxon>Rhizobiaceae</taxon>
        <taxon>Rhizobium/Agrobacterium group</taxon>
        <taxon>Agrobacterium</taxon>
    </lineage>
</organism>
<dbReference type="GO" id="GO:0005576">
    <property type="term" value="C:extracellular region"/>
    <property type="evidence" value="ECO:0007669"/>
    <property type="project" value="UniProtKB-SubCell"/>
</dbReference>
<gene>
    <name evidence="3" type="ORF">BN877_II0383</name>
</gene>
<evidence type="ECO:0000313" key="3">
    <source>
        <dbReference type="EMBL" id="CDI10183.1"/>
    </source>
</evidence>
<protein>
    <submittedName>
        <fullName evidence="3">RTX toxin-like protein</fullName>
    </submittedName>
</protein>
<dbReference type="AlphaFoldDB" id="U4Q2B7"/>